<keyword evidence="2" id="KW-1185">Reference proteome</keyword>
<sequence length="156" mass="17573">MFKVNIPGHGLLLLEHLVLDFNGTLAIDGKVKTDVINSLSTLSKYFHIHILTADTHNNVKQYFSNTDYKIQIISSHEQVKAKLNFIHQLDPNKCVAIGNGYNDYLMLQKAKLGIAVCQEEGLYSKTLLAADIIVPHILDAFHLFIHPLRLIATLRN</sequence>
<reference evidence="1 2" key="1">
    <citation type="submission" date="2016-10" db="EMBL/GenBank/DDBJ databases">
        <authorList>
            <person name="de Groot N.N."/>
        </authorList>
    </citation>
    <scope>NUCLEOTIDE SEQUENCE [LARGE SCALE GENOMIC DNA]</scope>
    <source>
        <strain evidence="1 2">DSM 15269</strain>
    </source>
</reference>
<dbReference type="Proteomes" id="UP000199602">
    <property type="component" value="Unassembled WGS sequence"/>
</dbReference>
<evidence type="ECO:0000313" key="2">
    <source>
        <dbReference type="Proteomes" id="UP000199602"/>
    </source>
</evidence>
<dbReference type="InterPro" id="IPR036412">
    <property type="entry name" value="HAD-like_sf"/>
</dbReference>
<dbReference type="OrthoDB" id="159409at2"/>
<organism evidence="1 2">
    <name type="scientific">Desulfonauticus submarinus</name>
    <dbReference type="NCBI Taxonomy" id="206665"/>
    <lineage>
        <taxon>Bacteria</taxon>
        <taxon>Pseudomonadati</taxon>
        <taxon>Thermodesulfobacteriota</taxon>
        <taxon>Desulfovibrionia</taxon>
        <taxon>Desulfovibrionales</taxon>
        <taxon>Desulfonauticaceae</taxon>
        <taxon>Desulfonauticus</taxon>
    </lineage>
</organism>
<dbReference type="STRING" id="206665.SAMN04488516_10837"/>
<protein>
    <submittedName>
        <fullName evidence="1">Soluble P-type ATPase</fullName>
    </submittedName>
</protein>
<dbReference type="RefSeq" id="WP_092065654.1">
    <property type="nucleotide sequence ID" value="NZ_FNIN01000008.1"/>
</dbReference>
<accession>A0A1H0EKU7</accession>
<proteinExistence type="predicted"/>
<dbReference type="SUPFAM" id="SSF56784">
    <property type="entry name" value="HAD-like"/>
    <property type="match status" value="1"/>
</dbReference>
<dbReference type="Pfam" id="PF08282">
    <property type="entry name" value="Hydrolase_3"/>
    <property type="match status" value="1"/>
</dbReference>
<evidence type="ECO:0000313" key="1">
    <source>
        <dbReference type="EMBL" id="SDN83107.1"/>
    </source>
</evidence>
<dbReference type="EMBL" id="FNIN01000008">
    <property type="protein sequence ID" value="SDN83107.1"/>
    <property type="molecule type" value="Genomic_DNA"/>
</dbReference>
<name>A0A1H0EKU7_9BACT</name>
<gene>
    <name evidence="1" type="ORF">SAMN04488516_10837</name>
</gene>
<dbReference type="Gene3D" id="3.40.50.1000">
    <property type="entry name" value="HAD superfamily/HAD-like"/>
    <property type="match status" value="1"/>
</dbReference>
<dbReference type="AlphaFoldDB" id="A0A1H0EKU7"/>
<dbReference type="InterPro" id="IPR023214">
    <property type="entry name" value="HAD_sf"/>
</dbReference>